<feature type="domain" description="Tyrosine-protein kinase ephrin type A/B receptor-like" evidence="2">
    <location>
        <begin position="96"/>
        <end position="144"/>
    </location>
</feature>
<dbReference type="Gene3D" id="2.10.50.10">
    <property type="entry name" value="Tumor Necrosis Factor Receptor, subunit A, domain 2"/>
    <property type="match status" value="2"/>
</dbReference>
<evidence type="ECO:0000313" key="4">
    <source>
        <dbReference type="Proteomes" id="UP001178507"/>
    </source>
</evidence>
<feature type="transmembrane region" description="Helical" evidence="1">
    <location>
        <begin position="475"/>
        <end position="496"/>
    </location>
</feature>
<proteinExistence type="predicted"/>
<evidence type="ECO:0000259" key="2">
    <source>
        <dbReference type="Pfam" id="PF07699"/>
    </source>
</evidence>
<evidence type="ECO:0000313" key="3">
    <source>
        <dbReference type="EMBL" id="CAJ1409089.1"/>
    </source>
</evidence>
<evidence type="ECO:0000256" key="1">
    <source>
        <dbReference type="SAM" id="Phobius"/>
    </source>
</evidence>
<dbReference type="AlphaFoldDB" id="A0AA36JQ35"/>
<feature type="transmembrane region" description="Helical" evidence="1">
    <location>
        <begin position="337"/>
        <end position="358"/>
    </location>
</feature>
<name>A0AA36JQ35_9DINO</name>
<feature type="transmembrane region" description="Helical" evidence="1">
    <location>
        <begin position="563"/>
        <end position="586"/>
    </location>
</feature>
<keyword evidence="1" id="KW-0472">Membrane</keyword>
<feature type="transmembrane region" description="Helical" evidence="1">
    <location>
        <begin position="531"/>
        <end position="551"/>
    </location>
</feature>
<dbReference type="SMART" id="SM01411">
    <property type="entry name" value="Ephrin_rec_like"/>
    <property type="match status" value="3"/>
</dbReference>
<reference evidence="3" key="1">
    <citation type="submission" date="2023-08" db="EMBL/GenBank/DDBJ databases">
        <authorList>
            <person name="Chen Y."/>
            <person name="Shah S."/>
            <person name="Dougan E. K."/>
            <person name="Thang M."/>
            <person name="Chan C."/>
        </authorList>
    </citation>
    <scope>NUCLEOTIDE SEQUENCE</scope>
</reference>
<accession>A0AA36JQ35</accession>
<dbReference type="PANTHER" id="PTHR11319:SF35">
    <property type="entry name" value="OUTER MEMBRANE PROTEIN PMPC-RELATED"/>
    <property type="match status" value="1"/>
</dbReference>
<dbReference type="PANTHER" id="PTHR11319">
    <property type="entry name" value="G PROTEIN-COUPLED RECEPTOR-RELATED"/>
    <property type="match status" value="1"/>
</dbReference>
<dbReference type="SUPFAM" id="SSF57184">
    <property type="entry name" value="Growth factor receptor domain"/>
    <property type="match status" value="1"/>
</dbReference>
<keyword evidence="4" id="KW-1185">Reference proteome</keyword>
<keyword evidence="1" id="KW-0812">Transmembrane</keyword>
<protein>
    <recommendedName>
        <fullName evidence="2">Tyrosine-protein kinase ephrin type A/B receptor-like domain-containing protein</fullName>
    </recommendedName>
</protein>
<dbReference type="SUPFAM" id="SSF52200">
    <property type="entry name" value="Toll/Interleukin receptor TIR domain"/>
    <property type="match status" value="1"/>
</dbReference>
<gene>
    <name evidence="3" type="ORF">EVOR1521_LOCUS30269</name>
</gene>
<dbReference type="Pfam" id="PF07699">
    <property type="entry name" value="Ephrin_rec_like"/>
    <property type="match status" value="1"/>
</dbReference>
<feature type="transmembrane region" description="Helical" evidence="1">
    <location>
        <begin position="272"/>
        <end position="292"/>
    </location>
</feature>
<feature type="transmembrane region" description="Helical" evidence="1">
    <location>
        <begin position="370"/>
        <end position="393"/>
    </location>
</feature>
<dbReference type="InterPro" id="IPR035897">
    <property type="entry name" value="Toll_tir_struct_dom_sf"/>
</dbReference>
<dbReference type="InterPro" id="IPR011641">
    <property type="entry name" value="Tyr-kin_ephrin_A/B_rcpt-like"/>
</dbReference>
<sequence length="1002" mass="108973">MLTIGSGGLYWMDGNIWPLPPPSLTDCDPGFFKDETTGQCNPCPRGFACAGGSQPYQQCARGYFANVTGMINCLPCNFGSYAAEVGSAECADCLPGFYADVLGLEACKKCPKGTYMETTAAVQCIACGMGMVTEESGSFAASDCQCAQGTFMCNVTGCQPCPDGLSCAAGLGPPVMLPGFWAESSGETCSYSVLRCRDTQECPGLALGECSPGRQGLACNNCIVQYFPLEDGTCAQCAAGDALPAIFSMIAATIVIIVLLSSVNADLNQQSLNLLTVAAVGSQMVMAVQALGSIRQLSIAWVDPVREIIELTRLLTFDFDVIRISCIYGADSPTMKFLGQLLACPMGAFLIMVAWGLARLRGKRMSLDSVFNLNGILLFALFITLTLAVLGPFQCIGNPDGSSSMASNPGIICYDSAEHWTLIGLSIVGIICYPVTILVWATYTTVKYPSRINSGAGLQLVNRYRFLFQRFRPECYFYGLVLLVRNAFVALFPVMFVAAPEIQVVLMGALFVCGGALQVRTWPWRTEQANYADLIMTCFLQIVLLGAAPLLEIDQAQSTEMLGWLLCVAVLGPFLAGLSAVGYSIYRHFMPGDMFGIFLCHHKGGAGSLCRLLKLLAHRHSNTNVFLDSDQLEDLDLIFDTIRAKTKSVVVVLTPELLKRMWCAGEIVTAHKNKVTTVPVICDGFIQLTEKTLEAIPDVWTAQQKQILANYGIDMEDVKKAYVWLRDSLEHLTLSRFGPAQGREDIVIEMLQRAKVSMKVFRSTAPVNGKVKARILITGSVTDAEALATVEVFQIMVQSHMRVECAMIRSDKEMTAYKPWAYYFVVLFSRGMLRDPRFAQILLSTGAGEEEPDPSVRQLEIVTVSADTGFEFPSAEFYKELEINGLGTEGLGPESGKLLSKAYRSLLNVLALPLSPMGSEGLLEKQVSEISRRFRRYKDIAAASAQDNSDDQLVSGDGVDTRQLELELAKEIPAMSMPTAQVVSTNMDASVEEPHVVLAEEF</sequence>
<dbReference type="InterPro" id="IPR009030">
    <property type="entry name" value="Growth_fac_rcpt_cys_sf"/>
</dbReference>
<feature type="transmembrane region" description="Helical" evidence="1">
    <location>
        <begin position="242"/>
        <end position="260"/>
    </location>
</feature>
<organism evidence="3 4">
    <name type="scientific">Effrenium voratum</name>
    <dbReference type="NCBI Taxonomy" id="2562239"/>
    <lineage>
        <taxon>Eukaryota</taxon>
        <taxon>Sar</taxon>
        <taxon>Alveolata</taxon>
        <taxon>Dinophyceae</taxon>
        <taxon>Suessiales</taxon>
        <taxon>Symbiodiniaceae</taxon>
        <taxon>Effrenium</taxon>
    </lineage>
</organism>
<feature type="transmembrane region" description="Helical" evidence="1">
    <location>
        <begin position="422"/>
        <end position="443"/>
    </location>
</feature>
<dbReference type="EMBL" id="CAUJNA010003750">
    <property type="protein sequence ID" value="CAJ1409089.1"/>
    <property type="molecule type" value="Genomic_DNA"/>
</dbReference>
<dbReference type="Proteomes" id="UP001178507">
    <property type="component" value="Unassembled WGS sequence"/>
</dbReference>
<comment type="caution">
    <text evidence="3">The sequence shown here is derived from an EMBL/GenBank/DDBJ whole genome shotgun (WGS) entry which is preliminary data.</text>
</comment>
<dbReference type="CDD" id="cd00185">
    <property type="entry name" value="TNFRSF"/>
    <property type="match status" value="1"/>
</dbReference>
<keyword evidence="1" id="KW-1133">Transmembrane helix</keyword>